<dbReference type="FunCoup" id="E8N413">
    <property type="interactions" value="36"/>
</dbReference>
<keyword evidence="3 6" id="KW-0326">Glycosidase</keyword>
<dbReference type="CDD" id="cd08999">
    <property type="entry name" value="GH43_ABN-like"/>
    <property type="match status" value="1"/>
</dbReference>
<dbReference type="Pfam" id="PF04616">
    <property type="entry name" value="Glyco_hydro_43"/>
    <property type="match status" value="1"/>
</dbReference>
<comment type="similarity">
    <text evidence="1 6">Belongs to the glycosyl hydrolase 43 family.</text>
</comment>
<evidence type="ECO:0000256" key="2">
    <source>
        <dbReference type="ARBA" id="ARBA00022801"/>
    </source>
</evidence>
<dbReference type="HOGENOM" id="CLU_009397_4_0_0"/>
<evidence type="ECO:0000256" key="7">
    <source>
        <dbReference type="SAM" id="SignalP"/>
    </source>
</evidence>
<dbReference type="InterPro" id="IPR051795">
    <property type="entry name" value="Glycosyl_Hydrlase_43"/>
</dbReference>
<organism evidence="8 9">
    <name type="scientific">Anaerolinea thermophila (strain DSM 14523 / JCM 11388 / NBRC 100420 / UNI-1)</name>
    <dbReference type="NCBI Taxonomy" id="926569"/>
    <lineage>
        <taxon>Bacteria</taxon>
        <taxon>Bacillati</taxon>
        <taxon>Chloroflexota</taxon>
        <taxon>Anaerolineae</taxon>
        <taxon>Anaerolineales</taxon>
        <taxon>Anaerolineaceae</taxon>
        <taxon>Anaerolinea</taxon>
    </lineage>
</organism>
<reference evidence="8 9" key="1">
    <citation type="submission" date="2010-12" db="EMBL/GenBank/DDBJ databases">
        <title>Whole genome sequence of Anaerolinea thermophila UNI-1.</title>
        <authorList>
            <person name="Narita-Yamada S."/>
            <person name="Kishi E."/>
            <person name="Watanabe Y."/>
            <person name="Takasaki K."/>
            <person name="Ankai A."/>
            <person name="Oguchi A."/>
            <person name="Fukui S."/>
            <person name="Takahashi M."/>
            <person name="Yashiro I."/>
            <person name="Hosoyama A."/>
            <person name="Sekiguchi Y."/>
            <person name="Hanada S."/>
            <person name="Fujita N."/>
        </authorList>
    </citation>
    <scope>NUCLEOTIDE SEQUENCE [LARGE SCALE GENOMIC DNA]</scope>
    <source>
        <strain evidence="9">DSM 14523 / JCM 11388 / NBRC 100420 / UNI-1</strain>
    </source>
</reference>
<dbReference type="InParanoid" id="E8N413"/>
<dbReference type="RefSeq" id="WP_013559565.1">
    <property type="nucleotide sequence ID" value="NC_014960.1"/>
</dbReference>
<evidence type="ECO:0000256" key="6">
    <source>
        <dbReference type="RuleBase" id="RU361187"/>
    </source>
</evidence>
<evidence type="ECO:0000256" key="1">
    <source>
        <dbReference type="ARBA" id="ARBA00009865"/>
    </source>
</evidence>
<feature type="active site" description="Proton acceptor" evidence="4">
    <location>
        <position position="60"/>
    </location>
</feature>
<dbReference type="InterPro" id="IPR006710">
    <property type="entry name" value="Glyco_hydro_43"/>
</dbReference>
<keyword evidence="7" id="KW-0732">Signal</keyword>
<dbReference type="GO" id="GO:0004553">
    <property type="term" value="F:hydrolase activity, hydrolyzing O-glycosyl compounds"/>
    <property type="evidence" value="ECO:0007669"/>
    <property type="project" value="InterPro"/>
</dbReference>
<feature type="chain" id="PRO_5003225462" evidence="7">
    <location>
        <begin position="27"/>
        <end position="358"/>
    </location>
</feature>
<dbReference type="Gene3D" id="2.115.10.20">
    <property type="entry name" value="Glycosyl hydrolase domain, family 43"/>
    <property type="match status" value="1"/>
</dbReference>
<dbReference type="PANTHER" id="PTHR42812">
    <property type="entry name" value="BETA-XYLOSIDASE"/>
    <property type="match status" value="1"/>
</dbReference>
<dbReference type="EMBL" id="AP012029">
    <property type="protein sequence ID" value="BAJ63177.1"/>
    <property type="molecule type" value="Genomic_DNA"/>
</dbReference>
<dbReference type="AlphaFoldDB" id="E8N413"/>
<dbReference type="eggNOG" id="COG3507">
    <property type="taxonomic scope" value="Bacteria"/>
</dbReference>
<dbReference type="SUPFAM" id="SSF75005">
    <property type="entry name" value="Arabinanase/levansucrase/invertase"/>
    <property type="match status" value="1"/>
</dbReference>
<evidence type="ECO:0000256" key="5">
    <source>
        <dbReference type="PIRSR" id="PIRSR606710-2"/>
    </source>
</evidence>
<dbReference type="InterPro" id="IPR023296">
    <property type="entry name" value="Glyco_hydro_beta-prop_sf"/>
</dbReference>
<evidence type="ECO:0000256" key="3">
    <source>
        <dbReference type="ARBA" id="ARBA00023295"/>
    </source>
</evidence>
<gene>
    <name evidence="8" type="ordered locus">ANT_11430</name>
</gene>
<dbReference type="STRING" id="926569.ANT_11430"/>
<sequence length="358" mass="39919">MKLTFRLPCILILSLCLVMNACLPFANESQASTFPTSINTVTVSAGETFQNPVLRENFADPFILQRDDTFYLYATNSSGKNIPLAISTDLVHWKIQGDAMPALPKWAKLTGGLVWAPEVMEFNGKFLLYYTARDQTSNKQCVGVAVSDRPEGKFRDINPTPLVCQSDQGGTIDASPFRDEDGKTYLYFKNDGNCCGIPTYIWVQELTEDGLGLVGKPVPLIRNDALWEGNVIEAPTMFKRNGKYYLFYSANDYASHLYAVGYALCTTPMGPCTKAKENPILKSALENKEAMVIGPGHQTILQIGENTWMIYHAWEVVAGSRRGDRRFVWMDLVEWDNEKPVLKGPTTHPQPVPLVSTP</sequence>
<dbReference type="KEGG" id="atm:ANT_11430"/>
<keyword evidence="9" id="KW-1185">Reference proteome</keyword>
<evidence type="ECO:0000256" key="4">
    <source>
        <dbReference type="PIRSR" id="PIRSR606710-1"/>
    </source>
</evidence>
<evidence type="ECO:0000313" key="9">
    <source>
        <dbReference type="Proteomes" id="UP000008922"/>
    </source>
</evidence>
<feature type="site" description="Important for catalytic activity, responsible for pKa modulation of the active site Glu and correct orientation of both the proton donor and substrate" evidence="5">
    <location>
        <position position="173"/>
    </location>
</feature>
<keyword evidence="2 6" id="KW-0378">Hydrolase</keyword>
<protein>
    <submittedName>
        <fullName evidence="8">Glycosidase</fullName>
        <ecNumber evidence="8">3.2.1.-</ecNumber>
    </submittedName>
</protein>
<dbReference type="GO" id="GO:0005975">
    <property type="term" value="P:carbohydrate metabolic process"/>
    <property type="evidence" value="ECO:0007669"/>
    <property type="project" value="InterPro"/>
</dbReference>
<accession>E8N413</accession>
<evidence type="ECO:0000313" key="8">
    <source>
        <dbReference type="EMBL" id="BAJ63177.1"/>
    </source>
</evidence>
<feature type="signal peptide" evidence="7">
    <location>
        <begin position="1"/>
        <end position="26"/>
    </location>
</feature>
<proteinExistence type="inferred from homology"/>
<dbReference type="EC" id="3.2.1.-" evidence="8"/>
<feature type="active site" description="Proton donor" evidence="4">
    <location>
        <position position="233"/>
    </location>
</feature>
<name>E8N413_ANATU</name>
<dbReference type="PANTHER" id="PTHR42812:SF5">
    <property type="entry name" value="ENDO-ARABINASE"/>
    <property type="match status" value="1"/>
</dbReference>
<dbReference type="Proteomes" id="UP000008922">
    <property type="component" value="Chromosome"/>
</dbReference>